<evidence type="ECO:0000313" key="3">
    <source>
        <dbReference type="Proteomes" id="UP000006906"/>
    </source>
</evidence>
<reference evidence="2 3" key="1">
    <citation type="journal article" date="2007" name="Science">
        <title>The Chlamydomonas genome reveals the evolution of key animal and plant functions.</title>
        <authorList>
            <person name="Merchant S.S."/>
            <person name="Prochnik S.E."/>
            <person name="Vallon O."/>
            <person name="Harris E.H."/>
            <person name="Karpowicz S.J."/>
            <person name="Witman G.B."/>
            <person name="Terry A."/>
            <person name="Salamov A."/>
            <person name="Fritz-Laylin L.K."/>
            <person name="Marechal-Drouard L."/>
            <person name="Marshall W.F."/>
            <person name="Qu L.H."/>
            <person name="Nelson D.R."/>
            <person name="Sanderfoot A.A."/>
            <person name="Spalding M.H."/>
            <person name="Kapitonov V.V."/>
            <person name="Ren Q."/>
            <person name="Ferris P."/>
            <person name="Lindquist E."/>
            <person name="Shapiro H."/>
            <person name="Lucas S.M."/>
            <person name="Grimwood J."/>
            <person name="Schmutz J."/>
            <person name="Cardol P."/>
            <person name="Cerutti H."/>
            <person name="Chanfreau G."/>
            <person name="Chen C.L."/>
            <person name="Cognat V."/>
            <person name="Croft M.T."/>
            <person name="Dent R."/>
            <person name="Dutcher S."/>
            <person name="Fernandez E."/>
            <person name="Fukuzawa H."/>
            <person name="Gonzalez-Ballester D."/>
            <person name="Gonzalez-Halphen D."/>
            <person name="Hallmann A."/>
            <person name="Hanikenne M."/>
            <person name="Hippler M."/>
            <person name="Inwood W."/>
            <person name="Jabbari K."/>
            <person name="Kalanon M."/>
            <person name="Kuras R."/>
            <person name="Lefebvre P.A."/>
            <person name="Lemaire S.D."/>
            <person name="Lobanov A.V."/>
            <person name="Lohr M."/>
            <person name="Manuell A."/>
            <person name="Meier I."/>
            <person name="Mets L."/>
            <person name="Mittag M."/>
            <person name="Mittelmeier T."/>
            <person name="Moroney J.V."/>
            <person name="Moseley J."/>
            <person name="Napoli C."/>
            <person name="Nedelcu A.M."/>
            <person name="Niyogi K."/>
            <person name="Novoselov S.V."/>
            <person name="Paulsen I.T."/>
            <person name="Pazour G."/>
            <person name="Purton S."/>
            <person name="Ral J.P."/>
            <person name="Riano-Pachon D.M."/>
            <person name="Riekhof W."/>
            <person name="Rymarquis L."/>
            <person name="Schroda M."/>
            <person name="Stern D."/>
            <person name="Umen J."/>
            <person name="Willows R."/>
            <person name="Wilson N."/>
            <person name="Zimmer S.L."/>
            <person name="Allmer J."/>
            <person name="Balk J."/>
            <person name="Bisova K."/>
            <person name="Chen C.J."/>
            <person name="Elias M."/>
            <person name="Gendler K."/>
            <person name="Hauser C."/>
            <person name="Lamb M.R."/>
            <person name="Ledford H."/>
            <person name="Long J.C."/>
            <person name="Minagawa J."/>
            <person name="Page M.D."/>
            <person name="Pan J."/>
            <person name="Pootakham W."/>
            <person name="Roje S."/>
            <person name="Rose A."/>
            <person name="Stahlberg E."/>
            <person name="Terauchi A.M."/>
            <person name="Yang P."/>
            <person name="Ball S."/>
            <person name="Bowler C."/>
            <person name="Dieckmann C.L."/>
            <person name="Gladyshev V.N."/>
            <person name="Green P."/>
            <person name="Jorgensen R."/>
            <person name="Mayfield S."/>
            <person name="Mueller-Roeber B."/>
            <person name="Rajamani S."/>
            <person name="Sayre R.T."/>
            <person name="Brokstein P."/>
            <person name="Dubchak I."/>
            <person name="Goodstein D."/>
            <person name="Hornick L."/>
            <person name="Huang Y.W."/>
            <person name="Jhaveri J."/>
            <person name="Luo Y."/>
            <person name="Martinez D."/>
            <person name="Ngau W.C."/>
            <person name="Otillar B."/>
            <person name="Poliakov A."/>
            <person name="Porter A."/>
            <person name="Szajkowski L."/>
            <person name="Werner G."/>
            <person name="Zhou K."/>
            <person name="Grigoriev I.V."/>
            <person name="Rokhsar D.S."/>
            <person name="Grossman A.R."/>
        </authorList>
    </citation>
    <scope>NUCLEOTIDE SEQUENCE [LARGE SCALE GENOMIC DNA]</scope>
    <source>
        <strain evidence="3">CC-503</strain>
    </source>
</reference>
<dbReference type="InParanoid" id="A0A2K3E4N4"/>
<feature type="compositionally biased region" description="Pro residues" evidence="1">
    <location>
        <begin position="73"/>
        <end position="99"/>
    </location>
</feature>
<evidence type="ECO:0000313" key="2">
    <source>
        <dbReference type="EMBL" id="PNW87736.1"/>
    </source>
</evidence>
<dbReference type="Proteomes" id="UP000006906">
    <property type="component" value="Chromosome 1"/>
</dbReference>
<name>A0A2K3E4N4_CHLRE</name>
<gene>
    <name evidence="2" type="ORF">CHLRE_01g000017v5</name>
</gene>
<accession>A0A2K3E4N4</accession>
<dbReference type="KEGG" id="cre:CHLRE_01g000017v5"/>
<proteinExistence type="predicted"/>
<feature type="compositionally biased region" description="Low complexity" evidence="1">
    <location>
        <begin position="60"/>
        <end position="72"/>
    </location>
</feature>
<feature type="region of interest" description="Disordered" evidence="1">
    <location>
        <begin position="1"/>
        <end position="21"/>
    </location>
</feature>
<feature type="region of interest" description="Disordered" evidence="1">
    <location>
        <begin position="51"/>
        <end position="99"/>
    </location>
</feature>
<evidence type="ECO:0000256" key="1">
    <source>
        <dbReference type="SAM" id="MobiDB-lite"/>
    </source>
</evidence>
<organism evidence="2 3">
    <name type="scientific">Chlamydomonas reinhardtii</name>
    <name type="common">Chlamydomonas smithii</name>
    <dbReference type="NCBI Taxonomy" id="3055"/>
    <lineage>
        <taxon>Eukaryota</taxon>
        <taxon>Viridiplantae</taxon>
        <taxon>Chlorophyta</taxon>
        <taxon>core chlorophytes</taxon>
        <taxon>Chlorophyceae</taxon>
        <taxon>CS clade</taxon>
        <taxon>Chlamydomonadales</taxon>
        <taxon>Chlamydomonadaceae</taxon>
        <taxon>Chlamydomonas</taxon>
    </lineage>
</organism>
<keyword evidence="3" id="KW-1185">Reference proteome</keyword>
<dbReference type="Gramene" id="PNW87736">
    <property type="protein sequence ID" value="PNW87736"/>
    <property type="gene ID" value="CHLRE_01g000017v5"/>
</dbReference>
<protein>
    <submittedName>
        <fullName evidence="2">Uncharacterized protein</fullName>
    </submittedName>
</protein>
<dbReference type="AlphaFoldDB" id="A0A2K3E4N4"/>
<dbReference type="EMBL" id="CM008962">
    <property type="protein sequence ID" value="PNW87736.1"/>
    <property type="molecule type" value="Genomic_DNA"/>
</dbReference>
<dbReference type="RefSeq" id="XP_042927982.1">
    <property type="nucleotide sequence ID" value="XM_043058068.1"/>
</dbReference>
<dbReference type="GeneID" id="66051879"/>
<sequence>MILIQGGYHGVSAEDGQSCQRHPPSLPCTNVLHPLATLHYPPTSALSFARFPSQPPLSPSPSLRGPLLEPSLPSSPPPSLPSPSRQPPSLPSPSRPPPSRSCLRFCSLALPSNRRRLLFRPLLRALSASSLPTRLSSTRPKPHLLRAYPTSLRFDHRAPWPAHIHFRLLPRIPRPAHLSFCPFVPSCSSPSQPQPPSPSARSMCSPSQPSY</sequence>
<feature type="compositionally biased region" description="Polar residues" evidence="1">
    <location>
        <begin position="200"/>
        <end position="211"/>
    </location>
</feature>
<feature type="region of interest" description="Disordered" evidence="1">
    <location>
        <begin position="187"/>
        <end position="211"/>
    </location>
</feature>